<dbReference type="Pfam" id="PF25205">
    <property type="entry name" value="DUF7835"/>
    <property type="match status" value="1"/>
</dbReference>
<keyword evidence="3" id="KW-1185">Reference proteome</keyword>
<name>A0A3P3R5F2_9EURY</name>
<dbReference type="InterPro" id="IPR057157">
    <property type="entry name" value="DUF7835"/>
</dbReference>
<comment type="caution">
    <text evidence="2">The sequence shown here is derived from an EMBL/GenBank/DDBJ whole genome shotgun (WGS) entry which is preliminary data.</text>
</comment>
<reference evidence="2 3" key="1">
    <citation type="submission" date="2018-11" db="EMBL/GenBank/DDBJ databases">
        <title>Taxonoimc description of Halomarina strain SPP-AMP-1.</title>
        <authorList>
            <person name="Pal Y."/>
            <person name="Srinivasana K."/>
            <person name="Verma A."/>
            <person name="Kumar P."/>
        </authorList>
    </citation>
    <scope>NUCLEOTIDE SEQUENCE [LARGE SCALE GENOMIC DNA]</scope>
    <source>
        <strain evidence="2 3">SPP-AMP-1</strain>
    </source>
</reference>
<protein>
    <recommendedName>
        <fullName evidence="1">DUF7835 domain-containing protein</fullName>
    </recommendedName>
</protein>
<dbReference type="AlphaFoldDB" id="A0A3P3R5F2"/>
<dbReference type="Proteomes" id="UP000282322">
    <property type="component" value="Unassembled WGS sequence"/>
</dbReference>
<feature type="domain" description="DUF7835" evidence="1">
    <location>
        <begin position="4"/>
        <end position="68"/>
    </location>
</feature>
<gene>
    <name evidence="2" type="ORF">EIK79_15410</name>
</gene>
<evidence type="ECO:0000259" key="1">
    <source>
        <dbReference type="Pfam" id="PF25205"/>
    </source>
</evidence>
<proteinExistence type="predicted"/>
<dbReference type="EMBL" id="RRCH01000035">
    <property type="protein sequence ID" value="RRJ28585.1"/>
    <property type="molecule type" value="Genomic_DNA"/>
</dbReference>
<evidence type="ECO:0000313" key="3">
    <source>
        <dbReference type="Proteomes" id="UP000282322"/>
    </source>
</evidence>
<evidence type="ECO:0000313" key="2">
    <source>
        <dbReference type="EMBL" id="RRJ28585.1"/>
    </source>
</evidence>
<accession>A0A3P3R5F2</accession>
<sequence length="68" mass="7501">MKASKQQSKQAGIHEMCSACGRETPHDVSVKILTESSKPENAQFSREPYRVSVCQICGSETSLRMNNA</sequence>
<dbReference type="OrthoDB" id="297362at2157"/>
<organism evidence="2 3">
    <name type="scientific">Halocatena pleomorpha</name>
    <dbReference type="NCBI Taxonomy" id="1785090"/>
    <lineage>
        <taxon>Archaea</taxon>
        <taxon>Methanobacteriati</taxon>
        <taxon>Methanobacteriota</taxon>
        <taxon>Stenosarchaea group</taxon>
        <taxon>Halobacteria</taxon>
        <taxon>Halobacteriales</taxon>
        <taxon>Natronomonadaceae</taxon>
        <taxon>Halocatena</taxon>
    </lineage>
</organism>
<dbReference type="RefSeq" id="WP_124956270.1">
    <property type="nucleotide sequence ID" value="NZ_RRCH01000035.1"/>
</dbReference>